<dbReference type="SUPFAM" id="SSF51735">
    <property type="entry name" value="NAD(P)-binding Rossmann-fold domains"/>
    <property type="match status" value="1"/>
</dbReference>
<comment type="pathway">
    <text evidence="1">Bacterial outer membrane biogenesis; LPS O-antigen biosynthesis.</text>
</comment>
<comment type="similarity">
    <text evidence="2">Belongs to the NAD(P)-dependent epimerase/dehydratase family.</text>
</comment>
<sequence length="306" mass="32154">MNKQKVLVVGGGGFIGRHVIARLLAADAEVSILDKSVPDEMLSRLNCSIGSVSDSTLVAASVAGHDSVIYLAANSLPGSGFAGLSSEIHDHVEVAVRAAEISAAAGVKRFVFAGSGGTAYGYGGEIALREDMPPAPINAYGVSKLAIEHYLRLISRSRGMATTTLRISNPYGEGQNARRGQGVIAAAMEHALKGTTMQIWGDGSVARDFIHVADVAEAFAAACSVPNPPDLVNIGSGEATSLLTIIRKVEKATQSTISVEFEPSRSVDVQVNKLDISQANETLGWSPNVSLPEGLARTARWWQDNM</sequence>
<evidence type="ECO:0000259" key="3">
    <source>
        <dbReference type="Pfam" id="PF01370"/>
    </source>
</evidence>
<keyword evidence="5" id="KW-1185">Reference proteome</keyword>
<feature type="domain" description="NAD-dependent epimerase/dehydratase" evidence="3">
    <location>
        <begin position="6"/>
        <end position="235"/>
    </location>
</feature>
<organism evidence="4 5">
    <name type="scientific">Tritonibacter scottomollicae</name>
    <name type="common">Epibacterium scottomollicae</name>
    <dbReference type="NCBI Taxonomy" id="483013"/>
    <lineage>
        <taxon>Bacteria</taxon>
        <taxon>Pseudomonadati</taxon>
        <taxon>Pseudomonadota</taxon>
        <taxon>Alphaproteobacteria</taxon>
        <taxon>Rhodobacterales</taxon>
        <taxon>Paracoccaceae</taxon>
        <taxon>Tritonibacter</taxon>
    </lineage>
</organism>
<evidence type="ECO:0000313" key="4">
    <source>
        <dbReference type="EMBL" id="WOI35320.1"/>
    </source>
</evidence>
<dbReference type="Gene3D" id="3.40.50.720">
    <property type="entry name" value="NAD(P)-binding Rossmann-like Domain"/>
    <property type="match status" value="1"/>
</dbReference>
<accession>A0ABZ0HKG3</accession>
<keyword evidence="4" id="KW-0614">Plasmid</keyword>
<dbReference type="InterPro" id="IPR036291">
    <property type="entry name" value="NAD(P)-bd_dom_sf"/>
</dbReference>
<evidence type="ECO:0000256" key="2">
    <source>
        <dbReference type="ARBA" id="ARBA00007637"/>
    </source>
</evidence>
<protein>
    <submittedName>
        <fullName evidence="4">NAD-dependent epimerase/dehydratase family protein</fullName>
    </submittedName>
</protein>
<dbReference type="Proteomes" id="UP001302666">
    <property type="component" value="Plasmid unnamed2"/>
</dbReference>
<reference evidence="4 5" key="1">
    <citation type="submission" date="2023-10" db="EMBL/GenBank/DDBJ databases">
        <title>Eight complete genome sequences of bacteria isolated from laboratory stock of Giant Kelp gametophytes.</title>
        <authorList>
            <person name="Tolentino B."/>
            <person name="Nuzhdin S."/>
        </authorList>
    </citation>
    <scope>NUCLEOTIDE SEQUENCE [LARGE SCALE GENOMIC DNA]</scope>
    <source>
        <strain evidence="4 5">LC.270.F.C4</strain>
        <plasmid evidence="4 5">unnamed2</plasmid>
    </source>
</reference>
<evidence type="ECO:0000256" key="1">
    <source>
        <dbReference type="ARBA" id="ARBA00005125"/>
    </source>
</evidence>
<geneLocation type="plasmid" evidence="4 5">
    <name>unnamed2</name>
</geneLocation>
<dbReference type="InterPro" id="IPR001509">
    <property type="entry name" value="Epimerase_deHydtase"/>
</dbReference>
<gene>
    <name evidence="4" type="ORF">R1T40_20970</name>
</gene>
<proteinExistence type="inferred from homology"/>
<name>A0ABZ0HKG3_TRISK</name>
<dbReference type="EMBL" id="CP136705">
    <property type="protein sequence ID" value="WOI35320.1"/>
    <property type="molecule type" value="Genomic_DNA"/>
</dbReference>
<dbReference type="Pfam" id="PF01370">
    <property type="entry name" value="Epimerase"/>
    <property type="match status" value="1"/>
</dbReference>
<evidence type="ECO:0000313" key="5">
    <source>
        <dbReference type="Proteomes" id="UP001302666"/>
    </source>
</evidence>
<dbReference type="PANTHER" id="PTHR43000">
    <property type="entry name" value="DTDP-D-GLUCOSE 4,6-DEHYDRATASE-RELATED"/>
    <property type="match status" value="1"/>
</dbReference>